<organism evidence="1 2">
    <name type="scientific">Candidatus Uhrbacteria bacterium RIFCSPLOWO2_01_FULL_47_24</name>
    <dbReference type="NCBI Taxonomy" id="1802401"/>
    <lineage>
        <taxon>Bacteria</taxon>
        <taxon>Candidatus Uhriibacteriota</taxon>
    </lineage>
</organism>
<sequence>MQNTQATITISHRLAEELDRAAKQAGKDQETFLHELIHRLTRDHSDRARHWSEAIAIQNKIKASAQAGSIVEFIRRMRDTRYGR</sequence>
<dbReference type="Proteomes" id="UP000176897">
    <property type="component" value="Unassembled WGS sequence"/>
</dbReference>
<dbReference type="EMBL" id="MGEJ01000012">
    <property type="protein sequence ID" value="OGL80942.1"/>
    <property type="molecule type" value="Genomic_DNA"/>
</dbReference>
<dbReference type="STRING" id="1802401.A3B21_03170"/>
<gene>
    <name evidence="1" type="ORF">A3B21_03170</name>
</gene>
<comment type="caution">
    <text evidence="1">The sequence shown here is derived from an EMBL/GenBank/DDBJ whole genome shotgun (WGS) entry which is preliminary data.</text>
</comment>
<accession>A0A1F7URM2</accession>
<dbReference type="AlphaFoldDB" id="A0A1F7URM2"/>
<proteinExistence type="predicted"/>
<evidence type="ECO:0000313" key="1">
    <source>
        <dbReference type="EMBL" id="OGL80942.1"/>
    </source>
</evidence>
<name>A0A1F7URM2_9BACT</name>
<evidence type="ECO:0000313" key="2">
    <source>
        <dbReference type="Proteomes" id="UP000176897"/>
    </source>
</evidence>
<protein>
    <submittedName>
        <fullName evidence="1">Uncharacterized protein</fullName>
    </submittedName>
</protein>
<reference evidence="1 2" key="1">
    <citation type="journal article" date="2016" name="Nat. Commun.">
        <title>Thousands of microbial genomes shed light on interconnected biogeochemical processes in an aquifer system.</title>
        <authorList>
            <person name="Anantharaman K."/>
            <person name="Brown C.T."/>
            <person name="Hug L.A."/>
            <person name="Sharon I."/>
            <person name="Castelle C.J."/>
            <person name="Probst A.J."/>
            <person name="Thomas B.C."/>
            <person name="Singh A."/>
            <person name="Wilkins M.J."/>
            <person name="Karaoz U."/>
            <person name="Brodie E.L."/>
            <person name="Williams K.H."/>
            <person name="Hubbard S.S."/>
            <person name="Banfield J.F."/>
        </authorList>
    </citation>
    <scope>NUCLEOTIDE SEQUENCE [LARGE SCALE GENOMIC DNA]</scope>
</reference>